<dbReference type="PANTHER" id="PTHR13563">
    <property type="entry name" value="TRNA (GUANINE-9-) METHYLTRANSFERASE"/>
    <property type="match status" value="1"/>
</dbReference>
<comment type="caution">
    <text evidence="20">The sequence shown here is derived from an EMBL/GenBank/DDBJ whole genome shotgun (WGS) entry which is preliminary data.</text>
</comment>
<reference evidence="20 21" key="1">
    <citation type="submission" date="2019-08" db="EMBL/GenBank/DDBJ databases">
        <title>The genome sequence of a newly discovered highly antifungal drug resistant Aspergillus species, Aspergillus tanneri NIH 1004.</title>
        <authorList>
            <person name="Mounaud S."/>
            <person name="Singh I."/>
            <person name="Joardar V."/>
            <person name="Pakala S."/>
            <person name="Pakala S."/>
            <person name="Venepally P."/>
            <person name="Chung J.K."/>
            <person name="Losada L."/>
            <person name="Nierman W.C."/>
        </authorList>
    </citation>
    <scope>NUCLEOTIDE SEQUENCE [LARGE SCALE GENOMIC DNA]</scope>
    <source>
        <strain evidence="20 21">NIH1004</strain>
    </source>
</reference>
<evidence type="ECO:0000256" key="10">
    <source>
        <dbReference type="ARBA" id="ARBA00022694"/>
    </source>
</evidence>
<dbReference type="FunFam" id="3.40.1280.30:FF:000004">
    <property type="entry name" value="tRNA (guanine(9)-N1)-methyltransferase"/>
    <property type="match status" value="1"/>
</dbReference>
<name>A0A5M9MNE8_9EURO</name>
<dbReference type="InterPro" id="IPR028564">
    <property type="entry name" value="MT_TRM10-typ"/>
</dbReference>
<evidence type="ECO:0000256" key="12">
    <source>
        <dbReference type="ARBA" id="ARBA00031792"/>
    </source>
</evidence>
<evidence type="ECO:0000256" key="9">
    <source>
        <dbReference type="ARBA" id="ARBA00022691"/>
    </source>
</evidence>
<feature type="binding site" evidence="17">
    <location>
        <position position="285"/>
    </location>
    <ligand>
        <name>S-adenosyl-L-methionine</name>
        <dbReference type="ChEBI" id="CHEBI:59789"/>
    </ligand>
</feature>
<dbReference type="VEuPathDB" id="FungiDB:EYZ11_004008"/>
<feature type="active site" description="Proton acceptor" evidence="16">
    <location>
        <position position="277"/>
    </location>
</feature>
<feature type="region of interest" description="Disordered" evidence="18">
    <location>
        <begin position="345"/>
        <end position="385"/>
    </location>
</feature>
<dbReference type="PROSITE" id="PS51675">
    <property type="entry name" value="SAM_MT_TRM10"/>
    <property type="match status" value="1"/>
</dbReference>
<evidence type="ECO:0000256" key="17">
    <source>
        <dbReference type="PIRSR" id="PIRSR016323-2"/>
    </source>
</evidence>
<dbReference type="InterPro" id="IPR038459">
    <property type="entry name" value="MT_TRM10-typ_sf"/>
</dbReference>
<evidence type="ECO:0000313" key="21">
    <source>
        <dbReference type="Proteomes" id="UP000324241"/>
    </source>
</evidence>
<dbReference type="GO" id="GO:0000049">
    <property type="term" value="F:tRNA binding"/>
    <property type="evidence" value="ECO:0007669"/>
    <property type="project" value="TreeGrafter"/>
</dbReference>
<dbReference type="OrthoDB" id="278300at2759"/>
<dbReference type="EC" id="2.1.1.221" evidence="4"/>
<dbReference type="GO" id="GO:0005737">
    <property type="term" value="C:cytoplasm"/>
    <property type="evidence" value="ECO:0007669"/>
    <property type="project" value="UniProtKB-SubCell"/>
</dbReference>
<feature type="region of interest" description="Disordered" evidence="18">
    <location>
        <begin position="1"/>
        <end position="122"/>
    </location>
</feature>
<feature type="compositionally biased region" description="Basic and acidic residues" evidence="18">
    <location>
        <begin position="1"/>
        <end position="20"/>
    </location>
</feature>
<dbReference type="AlphaFoldDB" id="A0A5M9MNE8"/>
<dbReference type="PIRSF" id="PIRSF016323">
    <property type="entry name" value="tRNA_m1G_mtfrase_met"/>
    <property type="match status" value="1"/>
</dbReference>
<dbReference type="GO" id="GO:0005634">
    <property type="term" value="C:nucleus"/>
    <property type="evidence" value="ECO:0007669"/>
    <property type="project" value="UniProtKB-SubCell"/>
</dbReference>
<dbReference type="InterPro" id="IPR016653">
    <property type="entry name" value="TRM10/TRM10A"/>
</dbReference>
<accession>A0A5M9MNE8</accession>
<sequence>MDGEERPRKLPRLGNDKDAQDESESVMTGAVGCTPDNDATPTTKGHESDADDRQKLPVNANESVPKMSKNQLKKLRRQEQWEAQRDLRKIRRKEKAQEKKDRIRKEWDEAKKEGPEAVERLRKERESTRHRFRNTTLLPLTLVMDCGFDELMNEKERISLSQQLARCYSDNSRTPYRSHLVISSFDKLLKERYETVMRKTHENWKGVRFLGEDFVYAAEQAREWMKGPEGGELAGIFADKMDVTPKDGEVVYLSSESPHTLTELKPYSTYIIGGLVDKNRHKGICYKRAVEKGIKTAKLPIGDYIQMTSRQVLATNHVVEIMLRWLELGDWGEAFMQVIPQRKGGTLKDSNCSSEEPVQHGDSADAGSEDVQEASQDALEDPGES</sequence>
<proteinExistence type="predicted"/>
<evidence type="ECO:0000313" key="20">
    <source>
        <dbReference type="EMBL" id="KAA8645979.1"/>
    </source>
</evidence>
<feature type="binding site" evidence="17">
    <location>
        <position position="253"/>
    </location>
    <ligand>
        <name>S-adenosyl-L-methionine</name>
        <dbReference type="ChEBI" id="CHEBI:59789"/>
    </ligand>
</feature>
<protein>
    <recommendedName>
        <fullName evidence="5">tRNA (guanine(9)-N1)-methyltransferase</fullName>
        <ecNumber evidence="4">2.1.1.221</ecNumber>
    </recommendedName>
    <alternativeName>
        <fullName evidence="13">tRNA methyltransferase 10</fullName>
    </alternativeName>
    <alternativeName>
        <fullName evidence="12">tRNA(m1G9)-methyltransferase</fullName>
    </alternativeName>
</protein>
<evidence type="ECO:0000256" key="2">
    <source>
        <dbReference type="ARBA" id="ARBA00004496"/>
    </source>
</evidence>
<dbReference type="GeneID" id="54330102"/>
<evidence type="ECO:0000256" key="6">
    <source>
        <dbReference type="ARBA" id="ARBA00022490"/>
    </source>
</evidence>
<feature type="domain" description="SAM-dependent MTase TRM10-type" evidence="19">
    <location>
        <begin position="128"/>
        <end position="346"/>
    </location>
</feature>
<dbReference type="RefSeq" id="XP_033425340.1">
    <property type="nucleotide sequence ID" value="XM_033572025.1"/>
</dbReference>
<keyword evidence="9" id="KW-0949">S-adenosyl-L-methionine</keyword>
<keyword evidence="7 20" id="KW-0489">Methyltransferase</keyword>
<evidence type="ECO:0000256" key="18">
    <source>
        <dbReference type="SAM" id="MobiDB-lite"/>
    </source>
</evidence>
<feature type="binding site" evidence="17">
    <location>
        <position position="273"/>
    </location>
    <ligand>
        <name>S-adenosyl-L-methionine</name>
        <dbReference type="ChEBI" id="CHEBI:59789"/>
    </ligand>
</feature>
<evidence type="ECO:0000259" key="19">
    <source>
        <dbReference type="PROSITE" id="PS51675"/>
    </source>
</evidence>
<evidence type="ECO:0000256" key="11">
    <source>
        <dbReference type="ARBA" id="ARBA00023242"/>
    </source>
</evidence>
<evidence type="ECO:0000256" key="15">
    <source>
        <dbReference type="ARBA" id="ARBA00056529"/>
    </source>
</evidence>
<keyword evidence="8 20" id="KW-0808">Transferase</keyword>
<comment type="subcellular location">
    <subcellularLocation>
        <location evidence="2">Cytoplasm</location>
    </subcellularLocation>
    <subcellularLocation>
        <location evidence="1">Nucleus</location>
    </subcellularLocation>
</comment>
<gene>
    <name evidence="20" type="primary">TRM10</name>
    <name evidence="20" type="ORF">ATNIH1004_007400</name>
</gene>
<evidence type="ECO:0000256" key="7">
    <source>
        <dbReference type="ARBA" id="ARBA00022603"/>
    </source>
</evidence>
<evidence type="ECO:0000256" key="8">
    <source>
        <dbReference type="ARBA" id="ARBA00022679"/>
    </source>
</evidence>
<dbReference type="Gene3D" id="3.40.1280.30">
    <property type="match status" value="1"/>
</dbReference>
<evidence type="ECO:0000256" key="13">
    <source>
        <dbReference type="ARBA" id="ARBA00032166"/>
    </source>
</evidence>
<dbReference type="PANTHER" id="PTHR13563:SF13">
    <property type="entry name" value="TRNA METHYLTRANSFERASE 10 HOMOLOG A"/>
    <property type="match status" value="1"/>
</dbReference>
<evidence type="ECO:0000256" key="16">
    <source>
        <dbReference type="PIRSR" id="PIRSR016323-1"/>
    </source>
</evidence>
<feature type="compositionally biased region" description="Acidic residues" evidence="18">
    <location>
        <begin position="367"/>
        <end position="385"/>
    </location>
</feature>
<dbReference type="InterPro" id="IPR007356">
    <property type="entry name" value="tRNA_m1G_MeTrfase_euk"/>
</dbReference>
<comment type="function">
    <text evidence="15">S-adenosyl-L-methionine-dependent guanine N(1)-methyltransferase that catalyzes the formation of N(1)-methylguanine at position 9 (m1G9) in cytoplasmic tRNA.</text>
</comment>
<keyword evidence="10" id="KW-0819">tRNA processing</keyword>
<comment type="catalytic activity">
    <reaction evidence="14">
        <text>guanosine(9) in tRNA + S-adenosyl-L-methionine = N(1)-methylguanosine(9) in tRNA + S-adenosyl-L-homocysteine + H(+)</text>
        <dbReference type="Rhea" id="RHEA:43156"/>
        <dbReference type="Rhea" id="RHEA-COMP:10367"/>
        <dbReference type="Rhea" id="RHEA-COMP:10368"/>
        <dbReference type="ChEBI" id="CHEBI:15378"/>
        <dbReference type="ChEBI" id="CHEBI:57856"/>
        <dbReference type="ChEBI" id="CHEBI:59789"/>
        <dbReference type="ChEBI" id="CHEBI:73542"/>
        <dbReference type="ChEBI" id="CHEBI:74269"/>
        <dbReference type="EC" id="2.1.1.221"/>
    </reaction>
</comment>
<dbReference type="Proteomes" id="UP000324241">
    <property type="component" value="Unassembled WGS sequence"/>
</dbReference>
<evidence type="ECO:0000256" key="1">
    <source>
        <dbReference type="ARBA" id="ARBA00004123"/>
    </source>
</evidence>
<dbReference type="GO" id="GO:0052905">
    <property type="term" value="F:tRNA (guanosine(9)-N1)-methyltransferase activity"/>
    <property type="evidence" value="ECO:0007669"/>
    <property type="project" value="UniProtKB-EC"/>
</dbReference>
<keyword evidence="11" id="KW-0539">Nucleus</keyword>
<feature type="compositionally biased region" description="Basic and acidic residues" evidence="18">
    <location>
        <begin position="77"/>
        <end position="87"/>
    </location>
</feature>
<evidence type="ECO:0000256" key="14">
    <source>
        <dbReference type="ARBA" id="ARBA00048434"/>
    </source>
</evidence>
<feature type="compositionally biased region" description="Basic and acidic residues" evidence="18">
    <location>
        <begin position="44"/>
        <end position="55"/>
    </location>
</feature>
<keyword evidence="6" id="KW-0963">Cytoplasm</keyword>
<evidence type="ECO:0000256" key="5">
    <source>
        <dbReference type="ARBA" id="ARBA00020451"/>
    </source>
</evidence>
<dbReference type="EMBL" id="QUQM01000007">
    <property type="protein sequence ID" value="KAA8645979.1"/>
    <property type="molecule type" value="Genomic_DNA"/>
</dbReference>
<dbReference type="CDD" id="cd18089">
    <property type="entry name" value="SPOUT_Trm10-like"/>
    <property type="match status" value="1"/>
</dbReference>
<organism evidence="20 21">
    <name type="scientific">Aspergillus tanneri</name>
    <dbReference type="NCBI Taxonomy" id="1220188"/>
    <lineage>
        <taxon>Eukaryota</taxon>
        <taxon>Fungi</taxon>
        <taxon>Dikarya</taxon>
        <taxon>Ascomycota</taxon>
        <taxon>Pezizomycotina</taxon>
        <taxon>Eurotiomycetes</taxon>
        <taxon>Eurotiomycetidae</taxon>
        <taxon>Eurotiales</taxon>
        <taxon>Aspergillaceae</taxon>
        <taxon>Aspergillus</taxon>
        <taxon>Aspergillus subgen. Circumdati</taxon>
    </lineage>
</organism>
<evidence type="ECO:0000256" key="3">
    <source>
        <dbReference type="ARBA" id="ARBA00011245"/>
    </source>
</evidence>
<dbReference type="GO" id="GO:0002939">
    <property type="term" value="P:tRNA N1-guanine methylation"/>
    <property type="evidence" value="ECO:0007669"/>
    <property type="project" value="TreeGrafter"/>
</dbReference>
<feature type="compositionally biased region" description="Basic and acidic residues" evidence="18">
    <location>
        <begin position="95"/>
        <end position="122"/>
    </location>
</feature>
<feature type="binding site" evidence="17">
    <location>
        <position position="299"/>
    </location>
    <ligand>
        <name>S-adenosyl-L-methionine</name>
        <dbReference type="ChEBI" id="CHEBI:59789"/>
    </ligand>
</feature>
<comment type="subunit">
    <text evidence="3">Monomer.</text>
</comment>
<evidence type="ECO:0000256" key="4">
    <source>
        <dbReference type="ARBA" id="ARBA00012797"/>
    </source>
</evidence>